<feature type="region of interest" description="Disordered" evidence="1">
    <location>
        <begin position="83"/>
        <end position="111"/>
    </location>
</feature>
<dbReference type="EMBL" id="VSSQ01044751">
    <property type="protein sequence ID" value="MPM98610.1"/>
    <property type="molecule type" value="Genomic_DNA"/>
</dbReference>
<proteinExistence type="predicted"/>
<accession>A0A645E9Y6</accession>
<protein>
    <submittedName>
        <fullName evidence="2">Uncharacterized protein</fullName>
    </submittedName>
</protein>
<gene>
    <name evidence="2" type="ORF">SDC9_145798</name>
</gene>
<dbReference type="AlphaFoldDB" id="A0A645E9Y6"/>
<sequence>MGNTARPDLRLQQPGLARLGRQRSRFAVAHTLTAEGALTLSKIDPRKAAIAIDQNAGRASLHAGIAAGAAIKKRGLIQRPRRTLCGLDPAHAPTQEAPTRERSRFQETSPR</sequence>
<feature type="compositionally biased region" description="Basic and acidic residues" evidence="1">
    <location>
        <begin position="98"/>
        <end position="111"/>
    </location>
</feature>
<organism evidence="2">
    <name type="scientific">bioreactor metagenome</name>
    <dbReference type="NCBI Taxonomy" id="1076179"/>
    <lineage>
        <taxon>unclassified sequences</taxon>
        <taxon>metagenomes</taxon>
        <taxon>ecological metagenomes</taxon>
    </lineage>
</organism>
<name>A0A645E9Y6_9ZZZZ</name>
<evidence type="ECO:0000313" key="2">
    <source>
        <dbReference type="EMBL" id="MPM98610.1"/>
    </source>
</evidence>
<evidence type="ECO:0000256" key="1">
    <source>
        <dbReference type="SAM" id="MobiDB-lite"/>
    </source>
</evidence>
<reference evidence="2" key="1">
    <citation type="submission" date="2019-08" db="EMBL/GenBank/DDBJ databases">
        <authorList>
            <person name="Kucharzyk K."/>
            <person name="Murdoch R.W."/>
            <person name="Higgins S."/>
            <person name="Loffler F."/>
        </authorList>
    </citation>
    <scope>NUCLEOTIDE SEQUENCE</scope>
</reference>
<comment type="caution">
    <text evidence="2">The sequence shown here is derived from an EMBL/GenBank/DDBJ whole genome shotgun (WGS) entry which is preliminary data.</text>
</comment>